<protein>
    <submittedName>
        <fullName evidence="1">SFRICE_001384</fullName>
    </submittedName>
</protein>
<gene>
    <name evidence="1" type="ORF">SFRICE_001384</name>
</gene>
<accession>A0A2H1VSR3</accession>
<proteinExistence type="predicted"/>
<name>A0A2H1VSR3_SPOFR</name>
<dbReference type="EMBL" id="ODYU01004225">
    <property type="protein sequence ID" value="SOQ43875.1"/>
    <property type="molecule type" value="Genomic_DNA"/>
</dbReference>
<sequence>MTCQYVNTSVEGQRRTCNASGVLGVHGWRRLLTRSALRGENHPMTSPALGEVRRSVRLLLTKNHPVSIPAYRAPTPGFFFNGEKSYKDFSRFGRGERECQTRTDKKPRRFLSRSTASEFNLNTGTHTFKISQT</sequence>
<evidence type="ECO:0000313" key="1">
    <source>
        <dbReference type="EMBL" id="SOQ43875.1"/>
    </source>
</evidence>
<dbReference type="AlphaFoldDB" id="A0A2H1VSR3"/>
<organism evidence="1">
    <name type="scientific">Spodoptera frugiperda</name>
    <name type="common">Fall armyworm</name>
    <dbReference type="NCBI Taxonomy" id="7108"/>
    <lineage>
        <taxon>Eukaryota</taxon>
        <taxon>Metazoa</taxon>
        <taxon>Ecdysozoa</taxon>
        <taxon>Arthropoda</taxon>
        <taxon>Hexapoda</taxon>
        <taxon>Insecta</taxon>
        <taxon>Pterygota</taxon>
        <taxon>Neoptera</taxon>
        <taxon>Endopterygota</taxon>
        <taxon>Lepidoptera</taxon>
        <taxon>Glossata</taxon>
        <taxon>Ditrysia</taxon>
        <taxon>Noctuoidea</taxon>
        <taxon>Noctuidae</taxon>
        <taxon>Amphipyrinae</taxon>
        <taxon>Spodoptera</taxon>
    </lineage>
</organism>
<reference evidence="1" key="1">
    <citation type="submission" date="2016-07" db="EMBL/GenBank/DDBJ databases">
        <authorList>
            <person name="Bretaudeau A."/>
        </authorList>
    </citation>
    <scope>NUCLEOTIDE SEQUENCE</scope>
    <source>
        <strain evidence="1">Rice</strain>
        <tissue evidence="1">Whole body</tissue>
    </source>
</reference>